<protein>
    <recommendedName>
        <fullName evidence="3">YheC/YheD family protein</fullName>
    </recommendedName>
</protein>
<reference evidence="1 2" key="1">
    <citation type="submission" date="2021-03" db="EMBL/GenBank/DDBJ databases">
        <title>Genomic Encyclopedia of Type Strains, Phase IV (KMG-IV): sequencing the most valuable type-strain genomes for metagenomic binning, comparative biology and taxonomic classification.</title>
        <authorList>
            <person name="Goeker M."/>
        </authorList>
    </citation>
    <scope>NUCLEOTIDE SEQUENCE [LARGE SCALE GENOMIC DNA]</scope>
    <source>
        <strain evidence="1 2">DSM 26048</strain>
    </source>
</reference>
<evidence type="ECO:0008006" key="3">
    <source>
        <dbReference type="Google" id="ProtNLM"/>
    </source>
</evidence>
<evidence type="ECO:0000313" key="1">
    <source>
        <dbReference type="EMBL" id="MBP1990481.1"/>
    </source>
</evidence>
<dbReference type="Pfam" id="PF14398">
    <property type="entry name" value="ATPgrasp_YheCD"/>
    <property type="match status" value="1"/>
</dbReference>
<dbReference type="Proteomes" id="UP001519287">
    <property type="component" value="Unassembled WGS sequence"/>
</dbReference>
<dbReference type="InterPro" id="IPR026838">
    <property type="entry name" value="YheC/D"/>
</dbReference>
<comment type="caution">
    <text evidence="1">The sequence shown here is derived from an EMBL/GenBank/DDBJ whole genome shotgun (WGS) entry which is preliminary data.</text>
</comment>
<organism evidence="1 2">
    <name type="scientific">Paenibacillus eucommiae</name>
    <dbReference type="NCBI Taxonomy" id="1355755"/>
    <lineage>
        <taxon>Bacteria</taxon>
        <taxon>Bacillati</taxon>
        <taxon>Bacillota</taxon>
        <taxon>Bacilli</taxon>
        <taxon>Bacillales</taxon>
        <taxon>Paenibacillaceae</taxon>
        <taxon>Paenibacillus</taxon>
    </lineage>
</organism>
<name>A0ABS4ITY1_9BACL</name>
<dbReference type="SUPFAM" id="SSF56059">
    <property type="entry name" value="Glutathione synthetase ATP-binding domain-like"/>
    <property type="match status" value="1"/>
</dbReference>
<sequence length="252" mass="29218">MGRFPNTKLRKAMYLSEDSELRQYNPQTELAMPETVLSMLKQYRMVYVKPNLGTGGHGVIKAEQIKIGGTTKYRYKLDMRTYTFTSYEEFYRSLSRHFGPKVYLVQQGIKMLTSGGKPFDLRVMIQKNERGRWEHTGSIGRIAHPRRIVTNYHSGGTPQLIEKLLRPYMGTKGSAAYNRRLGRLGLQVARYMQKGYPNIKDIGLDIGIDKSKKPWIFEVNTRPNPIIFRSLNQPAVYKRIKRLTRLHGEYHG</sequence>
<dbReference type="EMBL" id="JAGGLB010000005">
    <property type="protein sequence ID" value="MBP1990481.1"/>
    <property type="molecule type" value="Genomic_DNA"/>
</dbReference>
<evidence type="ECO:0000313" key="2">
    <source>
        <dbReference type="Proteomes" id="UP001519287"/>
    </source>
</evidence>
<gene>
    <name evidence="1" type="ORF">J2Z66_002087</name>
</gene>
<keyword evidence="2" id="KW-1185">Reference proteome</keyword>
<proteinExistence type="predicted"/>
<accession>A0ABS4ITY1</accession>
<dbReference type="RefSeq" id="WP_209971256.1">
    <property type="nucleotide sequence ID" value="NZ_JAGGLB010000005.1"/>
</dbReference>
<dbReference type="Gene3D" id="3.30.470.20">
    <property type="entry name" value="ATP-grasp fold, B domain"/>
    <property type="match status" value="1"/>
</dbReference>